<gene>
    <name evidence="6" type="ORF">F5544_09800</name>
</gene>
<evidence type="ECO:0000259" key="4">
    <source>
        <dbReference type="Pfam" id="PF00975"/>
    </source>
</evidence>
<organism evidence="6 7">
    <name type="scientific">Nocardia arthritidis</name>
    <dbReference type="NCBI Taxonomy" id="228602"/>
    <lineage>
        <taxon>Bacteria</taxon>
        <taxon>Bacillati</taxon>
        <taxon>Actinomycetota</taxon>
        <taxon>Actinomycetes</taxon>
        <taxon>Mycobacteriales</taxon>
        <taxon>Nocardiaceae</taxon>
        <taxon>Nocardia</taxon>
    </lineage>
</organism>
<evidence type="ECO:0000256" key="2">
    <source>
        <dbReference type="ARBA" id="ARBA00015007"/>
    </source>
</evidence>
<dbReference type="Gene3D" id="1.10.10.1830">
    <property type="entry name" value="Non-ribosomal peptide synthase, adenylation domain"/>
    <property type="match status" value="1"/>
</dbReference>
<dbReference type="Gene3D" id="3.40.50.1820">
    <property type="entry name" value="alpha/beta hydrolase"/>
    <property type="match status" value="1"/>
</dbReference>
<dbReference type="Proteomes" id="UP000503540">
    <property type="component" value="Chromosome"/>
</dbReference>
<dbReference type="SUPFAM" id="SSF53474">
    <property type="entry name" value="alpha/beta-Hydrolases"/>
    <property type="match status" value="1"/>
</dbReference>
<protein>
    <recommendedName>
        <fullName evidence="2">Thioesterase TesA</fullName>
    </recommendedName>
</protein>
<dbReference type="PANTHER" id="PTHR11487">
    <property type="entry name" value="THIOESTERASE"/>
    <property type="match status" value="1"/>
</dbReference>
<accession>A0A6G9Y9Q8</accession>
<dbReference type="InterPro" id="IPR001031">
    <property type="entry name" value="Thioesterase"/>
</dbReference>
<dbReference type="InterPro" id="IPR012223">
    <property type="entry name" value="TEII"/>
</dbReference>
<dbReference type="EMBL" id="CP046172">
    <property type="protein sequence ID" value="QIS09860.1"/>
    <property type="molecule type" value="Genomic_DNA"/>
</dbReference>
<dbReference type="GO" id="GO:0016787">
    <property type="term" value="F:hydrolase activity"/>
    <property type="evidence" value="ECO:0007669"/>
    <property type="project" value="UniProtKB-KW"/>
</dbReference>
<keyword evidence="7" id="KW-1185">Reference proteome</keyword>
<name>A0A6G9Y9Q8_9NOCA</name>
<evidence type="ECO:0000256" key="3">
    <source>
        <dbReference type="ARBA" id="ARBA00024293"/>
    </source>
</evidence>
<dbReference type="InterPro" id="IPR044894">
    <property type="entry name" value="TubC_N_sf"/>
</dbReference>
<evidence type="ECO:0000313" key="7">
    <source>
        <dbReference type="Proteomes" id="UP000503540"/>
    </source>
</evidence>
<dbReference type="GO" id="GO:0008610">
    <property type="term" value="P:lipid biosynthetic process"/>
    <property type="evidence" value="ECO:0007669"/>
    <property type="project" value="TreeGrafter"/>
</dbReference>
<sequence length="338" mass="37473">MKMRCRYVSSTYLNSADSTKCLEMVDMALNAHGGPRGHSVVDWLLSEVRRRRIRIWVDNGQIQYTASKDVMDAGFLAVLREHREELKSRLEYTSSGNLWLRRFTSGAGSDRVVFVLPAAGSGPSAFRKWRQAAPAEVEIVVVHLPGREERIEDVPFTDVDPLADRIAEQILDYGKRPFAIFGHCMGALVGREVAKRIDSPYLRMLAAAAATPPDMVEADGDPSDNDLVETLLKWGEAPVQLLSDPSVRTVLLAPLRTDLSVMATCRKPLSNAEKIGIPVVAFAGSNDDFIPVEKCARWAEWTNSSFELQTISGGHFFPVHQAAKVLTAISEYMDRDLA</sequence>
<dbReference type="PANTHER" id="PTHR11487:SF0">
    <property type="entry name" value="S-ACYL FATTY ACID SYNTHASE THIOESTERASE, MEDIUM CHAIN"/>
    <property type="match status" value="1"/>
</dbReference>
<dbReference type="Pfam" id="PF00975">
    <property type="entry name" value="Thioesterase"/>
    <property type="match status" value="1"/>
</dbReference>
<proteinExistence type="inferred from homology"/>
<evidence type="ECO:0000259" key="5">
    <source>
        <dbReference type="Pfam" id="PF18563"/>
    </source>
</evidence>
<dbReference type="KEGG" id="nah:F5544_09800"/>
<dbReference type="Pfam" id="PF18563">
    <property type="entry name" value="TubC_N"/>
    <property type="match status" value="1"/>
</dbReference>
<dbReference type="InterPro" id="IPR029058">
    <property type="entry name" value="AB_hydrolase_fold"/>
</dbReference>
<evidence type="ECO:0000256" key="1">
    <source>
        <dbReference type="ARBA" id="ARBA00007169"/>
    </source>
</evidence>
<reference evidence="6 7" key="1">
    <citation type="journal article" date="2019" name="ACS Chem. Biol.">
        <title>Identification and Mobilization of a Cryptic Antibiotic Biosynthesis Gene Locus from a Human-Pathogenic Nocardia Isolate.</title>
        <authorList>
            <person name="Herisse M."/>
            <person name="Ishida K."/>
            <person name="Porter J.L."/>
            <person name="Howden B."/>
            <person name="Hertweck C."/>
            <person name="Stinear T.P."/>
            <person name="Pidot S.J."/>
        </authorList>
    </citation>
    <scope>NUCLEOTIDE SEQUENCE [LARGE SCALE GENOMIC DNA]</scope>
    <source>
        <strain evidence="6 7">AUSMDU00012717</strain>
    </source>
</reference>
<dbReference type="AlphaFoldDB" id="A0A6G9Y9Q8"/>
<comment type="catalytic activity">
    <reaction evidence="3">
        <text>a fatty acyl-CoA + H2O = a fatty acid + CoA + H(+)</text>
        <dbReference type="Rhea" id="RHEA:16781"/>
        <dbReference type="ChEBI" id="CHEBI:15377"/>
        <dbReference type="ChEBI" id="CHEBI:15378"/>
        <dbReference type="ChEBI" id="CHEBI:28868"/>
        <dbReference type="ChEBI" id="CHEBI:57287"/>
        <dbReference type="ChEBI" id="CHEBI:77636"/>
    </reaction>
</comment>
<keyword evidence="6" id="KW-0378">Hydrolase</keyword>
<evidence type="ECO:0000313" key="6">
    <source>
        <dbReference type="EMBL" id="QIS09860.1"/>
    </source>
</evidence>
<feature type="domain" description="TubC N-terminal docking" evidence="5">
    <location>
        <begin position="42"/>
        <end position="86"/>
    </location>
</feature>
<feature type="domain" description="Thioesterase" evidence="4">
    <location>
        <begin position="113"/>
        <end position="330"/>
    </location>
</feature>
<dbReference type="InterPro" id="IPR041464">
    <property type="entry name" value="TubC_N"/>
</dbReference>
<comment type="similarity">
    <text evidence="1">Belongs to the thioesterase family.</text>
</comment>